<accession>A0A8D9PGX1</accession>
<dbReference type="GeneID" id="80540974"/>
<reference evidence="3" key="1">
    <citation type="journal article" date="2021" name="J. Anim. Genet.">
        <title>Illuminating the plant rhabdovirus landscape through metatranscriptomics data.</title>
        <authorList>
            <person name="Bejerman N."/>
            <person name="Dietzgen R.G."/>
            <person name="Debat H."/>
        </authorList>
    </citation>
    <scope>NUCLEOTIDE SEQUENCE</scope>
</reference>
<evidence type="ECO:0000256" key="2">
    <source>
        <dbReference type="SAM" id="Phobius"/>
    </source>
</evidence>
<sequence>MGGKYKVLQMCILFIIVSTSPTTGAEDPFKNEPEEIILKHPNAVQKTDGSFVNVEEIFQPRYVCDNSITDRYVTVPSWHRSCVASCKEEYKKEAISVRLMNWKKTHKTIDAYKVVASEVCYTSHENFWGYCSQTQRTTPISPDIKEVRQMYHEMQLDKTPLQGDKQIRHSKLAECSYLSDNTECAVDYTFMHRTAQVYQETMLSNKEIDIIADGISSNLTSGDLILNDAAWIWNRADIDVECSWDEGARIDCHYKESSAILECPEITYSFPLHRLKKTPTCKGDIYGVDSLLPFQYIESGDVVTKTEQIEEAKKHSSQKSEIELVRTINQALLDMEKVHCDSFCDLFSNVHAHNRGAVINTPLGPWLLVREATQPHERLYACKQTSDWLVKKPLETCGISDAIVVYNTISGKSGVWNMTREFITLDESCNSLRQMDGTIYSQSLATKISEHSKFDISLYDGSVLSFSPPNYQPTWYRGNMVNRGVPDGWFAQIKAHPAGLVEMDDLVHLLVAHVNDTRDRYNISPKSKKTVASLMWDEVLQGAKEAGKEIYNFLIGIITSVQKLLILLIVGSLIYFTIIRLWKSYKDKENRMVKSVKFIASDDAVDYYPPSSPNMQPKRSRSRSRSRNNRRRDSSYDSLKELK</sequence>
<feature type="region of interest" description="Disordered" evidence="1">
    <location>
        <begin position="604"/>
        <end position="643"/>
    </location>
</feature>
<dbReference type="RefSeq" id="YP_010802255.1">
    <property type="nucleotide sequence ID" value="NC_076972.1"/>
</dbReference>
<dbReference type="KEGG" id="vg:80540974"/>
<feature type="compositionally biased region" description="Basic residues" evidence="1">
    <location>
        <begin position="618"/>
        <end position="630"/>
    </location>
</feature>
<keyword evidence="4" id="KW-1185">Reference proteome</keyword>
<protein>
    <submittedName>
        <fullName evidence="3">G</fullName>
    </submittedName>
</protein>
<keyword evidence="2" id="KW-0812">Transmembrane</keyword>
<evidence type="ECO:0000313" key="4">
    <source>
        <dbReference type="Proteomes" id="UP001161651"/>
    </source>
</evidence>
<dbReference type="EMBL" id="BK014299">
    <property type="protein sequence ID" value="DAF42295.1"/>
    <property type="molecule type" value="Viral_cRNA"/>
</dbReference>
<proteinExistence type="predicted"/>
<dbReference type="Proteomes" id="UP001161651">
    <property type="component" value="Segment"/>
</dbReference>
<name>A0A8D9PGX1_9RHAB</name>
<evidence type="ECO:0000256" key="1">
    <source>
        <dbReference type="SAM" id="MobiDB-lite"/>
    </source>
</evidence>
<reference evidence="3" key="2">
    <citation type="journal article" date="2021" name="Viruses">
        <title>Illuminating the Plant Rhabdovirus Landscape through Metatranscriptomics Data.</title>
        <authorList>
            <person name="Bejerman N."/>
            <person name="Dietzgen R.G."/>
            <person name="Debat H."/>
        </authorList>
    </citation>
    <scope>NUCLEOTIDE SEQUENCE</scope>
</reference>
<organism evidence="3 4">
    <name type="scientific">Asclepias syriaca virus 2</name>
    <dbReference type="NCBI Taxonomy" id="2793723"/>
    <lineage>
        <taxon>Viruses</taxon>
        <taxon>Riboviria</taxon>
        <taxon>Orthornavirae</taxon>
        <taxon>Negarnaviricota</taxon>
        <taxon>Haploviricotina</taxon>
        <taxon>Monjiviricetes</taxon>
        <taxon>Mononegavirales</taxon>
        <taxon>Rhabdoviridae</taxon>
        <taxon>Betarhabdovirinae</taxon>
        <taxon>Betanucleorhabdovirus</taxon>
        <taxon>Betanucleorhabdovirus asclepiadis</taxon>
    </lineage>
</organism>
<evidence type="ECO:0000313" key="3">
    <source>
        <dbReference type="EMBL" id="DAF42295.1"/>
    </source>
</evidence>
<keyword evidence="2" id="KW-1133">Transmembrane helix</keyword>
<feature type="compositionally biased region" description="Basic and acidic residues" evidence="1">
    <location>
        <begin position="631"/>
        <end position="643"/>
    </location>
</feature>
<feature type="transmembrane region" description="Helical" evidence="2">
    <location>
        <begin position="564"/>
        <end position="582"/>
    </location>
</feature>
<keyword evidence="2" id="KW-0472">Membrane</keyword>